<sequence>MSYYSPEQASTPLRPQNLIADEVMRLGLLPVLAAALRAWWRRPRLPPDLPRHLYDDVGLPPPTENRHGSQIHFTTVDFDRYT</sequence>
<organism evidence="1 2">
    <name type="scientific">Devosia algicola</name>
    <dbReference type="NCBI Taxonomy" id="3026418"/>
    <lineage>
        <taxon>Bacteria</taxon>
        <taxon>Pseudomonadati</taxon>
        <taxon>Pseudomonadota</taxon>
        <taxon>Alphaproteobacteria</taxon>
        <taxon>Hyphomicrobiales</taxon>
        <taxon>Devosiaceae</taxon>
        <taxon>Devosia</taxon>
    </lineage>
</organism>
<evidence type="ECO:0000313" key="2">
    <source>
        <dbReference type="Proteomes" id="UP001220530"/>
    </source>
</evidence>
<gene>
    <name evidence="1" type="ORF">PSQ19_17845</name>
</gene>
<name>A0ABY7YMC6_9HYPH</name>
<protein>
    <recommendedName>
        <fullName evidence="3">DUF1127 domain-containing protein</fullName>
    </recommendedName>
</protein>
<evidence type="ECO:0008006" key="3">
    <source>
        <dbReference type="Google" id="ProtNLM"/>
    </source>
</evidence>
<keyword evidence="2" id="KW-1185">Reference proteome</keyword>
<reference evidence="1 2" key="1">
    <citation type="submission" date="2023-02" db="EMBL/GenBank/DDBJ databases">
        <title>Devosia algicola sp. nov., isolated from the phycosphere of marine algae.</title>
        <authorList>
            <person name="Kim J.M."/>
            <person name="Lee J.K."/>
            <person name="Choi B.J."/>
            <person name="Bayburt H."/>
            <person name="Jeon C.O."/>
        </authorList>
    </citation>
    <scope>NUCLEOTIDE SEQUENCE [LARGE SCALE GENOMIC DNA]</scope>
    <source>
        <strain evidence="1 2">G20-9</strain>
    </source>
</reference>
<dbReference type="Proteomes" id="UP001220530">
    <property type="component" value="Chromosome"/>
</dbReference>
<accession>A0ABY7YMC6</accession>
<dbReference type="RefSeq" id="WP_282218849.1">
    <property type="nucleotide sequence ID" value="NZ_CP118246.1"/>
</dbReference>
<proteinExistence type="predicted"/>
<evidence type="ECO:0000313" key="1">
    <source>
        <dbReference type="EMBL" id="WDR02444.1"/>
    </source>
</evidence>
<dbReference type="EMBL" id="CP118246">
    <property type="protein sequence ID" value="WDR02444.1"/>
    <property type="molecule type" value="Genomic_DNA"/>
</dbReference>